<evidence type="ECO:0000313" key="1">
    <source>
        <dbReference type="EMBL" id="CAG9608199.1"/>
    </source>
</evidence>
<dbReference type="InterPro" id="IPR029063">
    <property type="entry name" value="SAM-dependent_MTases_sf"/>
</dbReference>
<dbReference type="EMBL" id="CAKJTG010000009">
    <property type="protein sequence ID" value="CAG9608199.1"/>
    <property type="molecule type" value="Genomic_DNA"/>
</dbReference>
<keyword evidence="1" id="KW-0808">Transferase</keyword>
<comment type="caution">
    <text evidence="1">The sequence shown here is derived from an EMBL/GenBank/DDBJ whole genome shotgun (WGS) entry which is preliminary data.</text>
</comment>
<dbReference type="Pfam" id="PF04445">
    <property type="entry name" value="SAM_MT"/>
    <property type="match status" value="1"/>
</dbReference>
<gene>
    <name evidence="1" type="primary">rsmJ</name>
    <name evidence="1" type="ORF">NEOCIP111885_01891</name>
</gene>
<keyword evidence="1" id="KW-0489">Methyltransferase</keyword>
<dbReference type="PANTHER" id="PTHR36112">
    <property type="entry name" value="RIBOSOMAL RNA SMALL SUBUNIT METHYLTRANSFERASE J"/>
    <property type="match status" value="1"/>
</dbReference>
<accession>A0A9C7G950</accession>
<dbReference type="SUPFAM" id="SSF53335">
    <property type="entry name" value="S-adenosyl-L-methionine-dependent methyltransferases"/>
    <property type="match status" value="1"/>
</dbReference>
<reference evidence="1" key="1">
    <citation type="submission" date="2021-10" db="EMBL/GenBank/DDBJ databases">
        <authorList>
            <person name="Criscuolo A."/>
        </authorList>
    </citation>
    <scope>NUCLEOTIDE SEQUENCE</scope>
    <source>
        <strain evidence="1">CIP111885</strain>
    </source>
</reference>
<dbReference type="AlphaFoldDB" id="A0A9C7G950"/>
<sequence>MFITTAGRTNDELKELAKEIAAELRVNYIDRKKRSISQLQQLQHDSCIVVYKERLELFPLGESEPFFFHPSSAMFRIKRLLRGEHDPFVEVCQLTKGMSFLDCTLGLASDSIVASYQVGDKGKIVGLEAEKYLSYVVQNGLKKWSTDIHEINEAMRRIEVCHAHCFSYLKMLPNESFDVVYLDPMFEETITESVSIQPLTKIANYELFQPIWIEEALRVAKKRVVLKDHYLSDRFNQFGFKIIPRKTAKFHFGYIDK</sequence>
<dbReference type="Proteomes" id="UP000789845">
    <property type="component" value="Unassembled WGS sequence"/>
</dbReference>
<organism evidence="1 2">
    <name type="scientific">Pseudoneobacillus rhizosphaerae</name>
    <dbReference type="NCBI Taxonomy" id="2880968"/>
    <lineage>
        <taxon>Bacteria</taxon>
        <taxon>Bacillati</taxon>
        <taxon>Bacillota</taxon>
        <taxon>Bacilli</taxon>
        <taxon>Bacillales</taxon>
        <taxon>Bacillaceae</taxon>
        <taxon>Pseudoneobacillus</taxon>
    </lineage>
</organism>
<proteinExistence type="predicted"/>
<keyword evidence="2" id="KW-1185">Reference proteome</keyword>
<protein>
    <submittedName>
        <fullName evidence="1">Ribosomal RNA small subunit methyltransferase J</fullName>
        <ecNumber evidence="1">2.1.1.242</ecNumber>
    </submittedName>
</protein>
<dbReference type="GO" id="GO:0008990">
    <property type="term" value="F:rRNA (guanine-N2-)-methyltransferase activity"/>
    <property type="evidence" value="ECO:0007669"/>
    <property type="project" value="InterPro"/>
</dbReference>
<dbReference type="EC" id="2.1.1.242" evidence="1"/>
<dbReference type="Gene3D" id="3.40.50.150">
    <property type="entry name" value="Vaccinia Virus protein VP39"/>
    <property type="match status" value="1"/>
</dbReference>
<dbReference type="PANTHER" id="PTHR36112:SF1">
    <property type="entry name" value="RIBOSOMAL RNA SMALL SUBUNIT METHYLTRANSFERASE J"/>
    <property type="match status" value="1"/>
</dbReference>
<dbReference type="InterPro" id="IPR007536">
    <property type="entry name" value="16SrRNA_methylTrfase_J"/>
</dbReference>
<evidence type="ECO:0000313" key="2">
    <source>
        <dbReference type="Proteomes" id="UP000789845"/>
    </source>
</evidence>
<name>A0A9C7G950_9BACI</name>
<dbReference type="RefSeq" id="WP_230496447.1">
    <property type="nucleotide sequence ID" value="NZ_CAKJTG010000009.1"/>
</dbReference>